<name>A0ABR4P345_9HELO</name>
<proteinExistence type="predicted"/>
<evidence type="ECO:0000256" key="1">
    <source>
        <dbReference type="SAM" id="MobiDB-lite"/>
    </source>
</evidence>
<evidence type="ECO:0000313" key="2">
    <source>
        <dbReference type="EMBL" id="KAL3417730.1"/>
    </source>
</evidence>
<organism evidence="2 3">
    <name type="scientific">Phlyctema vagabunda</name>
    <dbReference type="NCBI Taxonomy" id="108571"/>
    <lineage>
        <taxon>Eukaryota</taxon>
        <taxon>Fungi</taxon>
        <taxon>Dikarya</taxon>
        <taxon>Ascomycota</taxon>
        <taxon>Pezizomycotina</taxon>
        <taxon>Leotiomycetes</taxon>
        <taxon>Helotiales</taxon>
        <taxon>Dermateaceae</taxon>
        <taxon>Phlyctema</taxon>
    </lineage>
</organism>
<dbReference type="InterPro" id="IPR034443">
    <property type="entry name" value="PB1A10.08"/>
</dbReference>
<dbReference type="PANTHER" id="PTHR42051">
    <property type="entry name" value="MEIOTICALLY UP-REGULATED PROTEIN PB1A10.08"/>
    <property type="match status" value="1"/>
</dbReference>
<feature type="compositionally biased region" description="Basic and acidic residues" evidence="1">
    <location>
        <begin position="23"/>
        <end position="47"/>
    </location>
</feature>
<accession>A0ABR4P345</accession>
<feature type="compositionally biased region" description="Basic and acidic residues" evidence="1">
    <location>
        <begin position="77"/>
        <end position="94"/>
    </location>
</feature>
<gene>
    <name evidence="2" type="ORF">PVAG01_10740</name>
</gene>
<feature type="compositionally biased region" description="Low complexity" evidence="1">
    <location>
        <begin position="217"/>
        <end position="233"/>
    </location>
</feature>
<comment type="caution">
    <text evidence="2">The sequence shown here is derived from an EMBL/GenBank/DDBJ whole genome shotgun (WGS) entry which is preliminary data.</text>
</comment>
<protein>
    <submittedName>
        <fullName evidence="2">Uncharacterized protein</fullName>
    </submittedName>
</protein>
<feature type="compositionally biased region" description="Low complexity" evidence="1">
    <location>
        <begin position="48"/>
        <end position="68"/>
    </location>
</feature>
<keyword evidence="3" id="KW-1185">Reference proteome</keyword>
<feature type="compositionally biased region" description="Polar residues" evidence="1">
    <location>
        <begin position="9"/>
        <end position="21"/>
    </location>
</feature>
<sequence length="494" mass="54523">MLAPRSFLFSRQQNTHSSPPARQTKDRNEKPTVEKRHASSAKQRNDMSRTTSTTTTTMTESRPTTPTSPVVIPMRAQHHDPESQRAQLRTERPRYRATSTKSDRRAQSIHSPDAIPPSVAALLALTSIPAHKTNSLRRRGTIGQKLTVDAILKHTGDVEKQEQLGLSLGRGHLDFLLSPPEEFEEDDFLVGSEGGMDSVLSTRTMSSESMPSLDGDSNLSPSPSLRSLATPASRGRRSLPVRHVVSTPPGETVDDPLFTPELGIDELDFRVFQRSPEKDEKPLEMESTPRKSAFKSNLTASLRALASAARSFSTLTAPMITPDDFLTRSIISIDPRVPFTDERMPPRLEDTPTPALRRYLNPTTNAPIEAHVPSSLAQATSTSKCTASIQMQTYKVSRSAKGTSPSVISRRTQPTSEDAFAEVAAGPVARQRDMRENSDFIRIAVMEMAMRKKGKLDDQKPGRARWALPARKPSTKPYAIGQDGIPVRWIAVTY</sequence>
<evidence type="ECO:0000313" key="3">
    <source>
        <dbReference type="Proteomes" id="UP001629113"/>
    </source>
</evidence>
<reference evidence="2 3" key="1">
    <citation type="submission" date="2024-06" db="EMBL/GenBank/DDBJ databases">
        <title>Complete genome of Phlyctema vagabunda strain 19-DSS-EL-015.</title>
        <authorList>
            <person name="Fiorenzani C."/>
        </authorList>
    </citation>
    <scope>NUCLEOTIDE SEQUENCE [LARGE SCALE GENOMIC DNA]</scope>
    <source>
        <strain evidence="2 3">19-DSS-EL-015</strain>
    </source>
</reference>
<dbReference type="Proteomes" id="UP001629113">
    <property type="component" value="Unassembled WGS sequence"/>
</dbReference>
<feature type="region of interest" description="Disordered" evidence="1">
    <location>
        <begin position="203"/>
        <end position="258"/>
    </location>
</feature>
<feature type="region of interest" description="Disordered" evidence="1">
    <location>
        <begin position="1"/>
        <end position="113"/>
    </location>
</feature>
<dbReference type="EMBL" id="JBFCZG010000010">
    <property type="protein sequence ID" value="KAL3417730.1"/>
    <property type="molecule type" value="Genomic_DNA"/>
</dbReference>
<dbReference type="PANTHER" id="PTHR42051:SF1">
    <property type="entry name" value="MEIOTICALLY UP-REGULATED PROTEIN PB1A10.08"/>
    <property type="match status" value="1"/>
</dbReference>